<proteinExistence type="inferred from homology"/>
<evidence type="ECO:0000256" key="4">
    <source>
        <dbReference type="ARBA" id="ARBA00023155"/>
    </source>
</evidence>
<dbReference type="PROSITE" id="PS50071">
    <property type="entry name" value="HOMEOBOX_2"/>
    <property type="match status" value="1"/>
</dbReference>
<dbReference type="InterPro" id="IPR009057">
    <property type="entry name" value="Homeodomain-like_sf"/>
</dbReference>
<evidence type="ECO:0000256" key="1">
    <source>
        <dbReference type="ARBA" id="ARBA00004123"/>
    </source>
</evidence>
<feature type="region of interest" description="Disordered" evidence="9">
    <location>
        <begin position="1"/>
        <end position="75"/>
    </location>
</feature>
<dbReference type="AlphaFoldDB" id="A0AA89CA07"/>
<dbReference type="InterPro" id="IPR020479">
    <property type="entry name" value="HD_metazoa"/>
</dbReference>
<evidence type="ECO:0000256" key="5">
    <source>
        <dbReference type="ARBA" id="ARBA00023242"/>
    </source>
</evidence>
<feature type="compositionally biased region" description="Basic and acidic residues" evidence="9">
    <location>
        <begin position="27"/>
        <end position="36"/>
    </location>
</feature>
<dbReference type="PRINTS" id="PR00024">
    <property type="entry name" value="HOMEOBOX"/>
</dbReference>
<dbReference type="SUPFAM" id="SSF46689">
    <property type="entry name" value="Homeodomain-like"/>
    <property type="match status" value="1"/>
</dbReference>
<dbReference type="PROSITE" id="PS00027">
    <property type="entry name" value="HOMEOBOX_1"/>
    <property type="match status" value="1"/>
</dbReference>
<evidence type="ECO:0000256" key="9">
    <source>
        <dbReference type="SAM" id="MobiDB-lite"/>
    </source>
</evidence>
<dbReference type="InterPro" id="IPR001356">
    <property type="entry name" value="HD"/>
</dbReference>
<keyword evidence="2" id="KW-0217">Developmental protein</keyword>
<keyword evidence="3 7" id="KW-0238">DNA-binding</keyword>
<organism evidence="11 12">
    <name type="scientific">Pinctada imbricata</name>
    <name type="common">Atlantic pearl-oyster</name>
    <name type="synonym">Pinctada martensii</name>
    <dbReference type="NCBI Taxonomy" id="66713"/>
    <lineage>
        <taxon>Eukaryota</taxon>
        <taxon>Metazoa</taxon>
        <taxon>Spiralia</taxon>
        <taxon>Lophotrochozoa</taxon>
        <taxon>Mollusca</taxon>
        <taxon>Bivalvia</taxon>
        <taxon>Autobranchia</taxon>
        <taxon>Pteriomorphia</taxon>
        <taxon>Pterioida</taxon>
        <taxon>Pterioidea</taxon>
        <taxon>Pteriidae</taxon>
        <taxon>Pinctada</taxon>
    </lineage>
</organism>
<dbReference type="InterPro" id="IPR052002">
    <property type="entry name" value="Even-skipped_HD"/>
</dbReference>
<evidence type="ECO:0000313" key="11">
    <source>
        <dbReference type="EMBL" id="KAK3106209.1"/>
    </source>
</evidence>
<keyword evidence="12" id="KW-1185">Reference proteome</keyword>
<feature type="DNA-binding region" description="Homeobox" evidence="7">
    <location>
        <begin position="102"/>
        <end position="161"/>
    </location>
</feature>
<gene>
    <name evidence="11" type="ORF">FSP39_015206</name>
</gene>
<sequence>MNDFRISESSLKPGDDRKPFPPNSLDYRLHPTESRIPELSPSDDDDLLSDSDSLLNSPDCDKRKNKDNCKLSDDGTNFEIEESSEKGDKSADLSRDYDDNSVRRYRTAFTREQIGRLEKEFYKENYVSRPRRCELAKLLNLPENTIKVWFQNRRMKDKRQRMAMAWPYGIADPHLYAYLAAAAASYPYGISPSNTNPFNYYSSLGLQRNSSSLSQFSLASPLRTRSEIIPGMTGSALLRNAAMPAPHSMAGTSTIGCNLHSPLEGSSPLLSHANMSCSNNTEENCNIGSLMGGLSNLPTSLPGATAQAPKAHSNTTSQGLFRPFQSELERA</sequence>
<dbReference type="GO" id="GO:0000981">
    <property type="term" value="F:DNA-binding transcription factor activity, RNA polymerase II-specific"/>
    <property type="evidence" value="ECO:0007669"/>
    <property type="project" value="InterPro"/>
</dbReference>
<keyword evidence="4 7" id="KW-0371">Homeobox</keyword>
<dbReference type="PANTHER" id="PTHR46294:SF4">
    <property type="entry name" value="SEGMENTATION PROTEIN EVEN-SKIPPED"/>
    <property type="match status" value="1"/>
</dbReference>
<dbReference type="CDD" id="cd00086">
    <property type="entry name" value="homeodomain"/>
    <property type="match status" value="1"/>
</dbReference>
<dbReference type="PANTHER" id="PTHR46294">
    <property type="entry name" value="SEGMENTATION PROTEIN EVEN-SKIPPED"/>
    <property type="match status" value="1"/>
</dbReference>
<comment type="subcellular location">
    <subcellularLocation>
        <location evidence="1 7 8">Nucleus</location>
    </subcellularLocation>
</comment>
<evidence type="ECO:0000256" key="8">
    <source>
        <dbReference type="RuleBase" id="RU000682"/>
    </source>
</evidence>
<dbReference type="EMBL" id="VSWD01000003">
    <property type="protein sequence ID" value="KAK3106209.1"/>
    <property type="molecule type" value="Genomic_DNA"/>
</dbReference>
<dbReference type="InterPro" id="IPR017970">
    <property type="entry name" value="Homeobox_CS"/>
</dbReference>
<evidence type="ECO:0000256" key="3">
    <source>
        <dbReference type="ARBA" id="ARBA00023125"/>
    </source>
</evidence>
<evidence type="ECO:0000259" key="10">
    <source>
        <dbReference type="PROSITE" id="PS50071"/>
    </source>
</evidence>
<dbReference type="Proteomes" id="UP001186944">
    <property type="component" value="Unassembled WGS sequence"/>
</dbReference>
<name>A0AA89CA07_PINIB</name>
<comment type="caution">
    <text evidence="11">The sequence shown here is derived from an EMBL/GenBank/DDBJ whole genome shotgun (WGS) entry which is preliminary data.</text>
</comment>
<dbReference type="Pfam" id="PF00046">
    <property type="entry name" value="Homeodomain"/>
    <property type="match status" value="1"/>
</dbReference>
<dbReference type="Gene3D" id="1.10.10.60">
    <property type="entry name" value="Homeodomain-like"/>
    <property type="match status" value="1"/>
</dbReference>
<feature type="domain" description="Homeobox" evidence="10">
    <location>
        <begin position="100"/>
        <end position="160"/>
    </location>
</feature>
<evidence type="ECO:0000256" key="2">
    <source>
        <dbReference type="ARBA" id="ARBA00022473"/>
    </source>
</evidence>
<evidence type="ECO:0000256" key="7">
    <source>
        <dbReference type="PROSITE-ProRule" id="PRU00108"/>
    </source>
</evidence>
<accession>A0AA89CA07</accession>
<evidence type="ECO:0000256" key="6">
    <source>
        <dbReference type="ARBA" id="ARBA00038449"/>
    </source>
</evidence>
<dbReference type="SMART" id="SM00389">
    <property type="entry name" value="HOX"/>
    <property type="match status" value="1"/>
</dbReference>
<protein>
    <recommendedName>
        <fullName evidence="10">Homeobox domain-containing protein</fullName>
    </recommendedName>
</protein>
<feature type="compositionally biased region" description="Basic and acidic residues" evidence="9">
    <location>
        <begin position="59"/>
        <end position="73"/>
    </location>
</feature>
<comment type="similarity">
    <text evidence="6">Belongs to the even-skipped homeobox family.</text>
</comment>
<feature type="region of interest" description="Disordered" evidence="9">
    <location>
        <begin position="298"/>
        <end position="331"/>
    </location>
</feature>
<keyword evidence="5 7" id="KW-0539">Nucleus</keyword>
<evidence type="ECO:0000313" key="12">
    <source>
        <dbReference type="Proteomes" id="UP001186944"/>
    </source>
</evidence>
<dbReference type="GO" id="GO:0000978">
    <property type="term" value="F:RNA polymerase II cis-regulatory region sequence-specific DNA binding"/>
    <property type="evidence" value="ECO:0007669"/>
    <property type="project" value="TreeGrafter"/>
</dbReference>
<reference evidence="11" key="1">
    <citation type="submission" date="2019-08" db="EMBL/GenBank/DDBJ databases">
        <title>The improved chromosome-level genome for the pearl oyster Pinctada fucata martensii using PacBio sequencing and Hi-C.</title>
        <authorList>
            <person name="Zheng Z."/>
        </authorList>
    </citation>
    <scope>NUCLEOTIDE SEQUENCE</scope>
    <source>
        <strain evidence="11">ZZ-2019</strain>
        <tissue evidence="11">Adductor muscle</tissue>
    </source>
</reference>
<dbReference type="GO" id="GO:0005634">
    <property type="term" value="C:nucleus"/>
    <property type="evidence" value="ECO:0007669"/>
    <property type="project" value="UniProtKB-SubCell"/>
</dbReference>